<dbReference type="EMBL" id="CP000596">
    <property type="protein sequence ID" value="ABP00337.1"/>
    <property type="molecule type" value="Genomic_DNA"/>
</dbReference>
<organism evidence="2 3">
    <name type="scientific">Ostreococcus lucimarinus (strain CCE9901)</name>
    <dbReference type="NCBI Taxonomy" id="436017"/>
    <lineage>
        <taxon>Eukaryota</taxon>
        <taxon>Viridiplantae</taxon>
        <taxon>Chlorophyta</taxon>
        <taxon>Mamiellophyceae</taxon>
        <taxon>Mamiellales</taxon>
        <taxon>Bathycoccaceae</taxon>
        <taxon>Ostreococcus</taxon>
    </lineage>
</organism>
<dbReference type="InterPro" id="IPR005069">
    <property type="entry name" value="Nucl-diP-sugar_transferase"/>
</dbReference>
<protein>
    <recommendedName>
        <fullName evidence="1">Nucleotide-diphospho-sugar transferase domain-containing protein</fullName>
    </recommendedName>
</protein>
<dbReference type="HOGENOM" id="CLU_053414_0_0_1"/>
<gene>
    <name evidence="2" type="ORF">OSTLU_28159</name>
</gene>
<dbReference type="Proteomes" id="UP000001568">
    <property type="component" value="Chromosome 16"/>
</dbReference>
<dbReference type="Gramene" id="ABP00337">
    <property type="protein sequence ID" value="ABP00337"/>
    <property type="gene ID" value="OSTLU_28159"/>
</dbReference>
<sequence length="355" mass="39632">MRAPAKADVINRISLRTRVPGLRSPGRGVPGLRTHVRETQRASDDARILILTKPFEWGMTYLQIQSVKRWAPALLPHVTVLTYDTETQRSCEAHRGVDCFYDADFARAYGQDPNDGVARDAMSWRKVHAALELLKARIPVVMLDSDTVFLSDPTEAWTSALEKYDVVVSSDVGNEFEAQGNMNTKLVIFPATTRSVSLCERWLEGESRLVSKVNYGEFPEQSYFNYVLVPTTAGEFHIHAMSTAESGNFITANAGDDGTFPGAHTVTASYCGDARDKEQFLQHVLETKHNAEAALGIGPDATTAIPLRSATDFDHDGVADLARFPHPDLRCDHVKRRLVDQRRYEVTSDRHIVWT</sequence>
<dbReference type="AlphaFoldDB" id="A4S9C9"/>
<accession>A4S9C9</accession>
<dbReference type="Pfam" id="PF03407">
    <property type="entry name" value="Nucleotid_trans"/>
    <property type="match status" value="1"/>
</dbReference>
<proteinExistence type="predicted"/>
<dbReference type="RefSeq" id="XP_001422043.1">
    <property type="nucleotide sequence ID" value="XM_001422006.1"/>
</dbReference>
<evidence type="ECO:0000259" key="1">
    <source>
        <dbReference type="Pfam" id="PF03407"/>
    </source>
</evidence>
<reference evidence="2 3" key="1">
    <citation type="journal article" date="2007" name="Proc. Natl. Acad. Sci. U.S.A.">
        <title>The tiny eukaryote Ostreococcus provides genomic insights into the paradox of plankton speciation.</title>
        <authorList>
            <person name="Palenik B."/>
            <person name="Grimwood J."/>
            <person name="Aerts A."/>
            <person name="Rouze P."/>
            <person name="Salamov A."/>
            <person name="Putnam N."/>
            <person name="Dupont C."/>
            <person name="Jorgensen R."/>
            <person name="Derelle E."/>
            <person name="Rombauts S."/>
            <person name="Zhou K."/>
            <person name="Otillar R."/>
            <person name="Merchant S.S."/>
            <person name="Podell S."/>
            <person name="Gaasterland T."/>
            <person name="Napoli C."/>
            <person name="Gendler K."/>
            <person name="Manuell A."/>
            <person name="Tai V."/>
            <person name="Vallon O."/>
            <person name="Piganeau G."/>
            <person name="Jancek S."/>
            <person name="Heijde M."/>
            <person name="Jabbari K."/>
            <person name="Bowler C."/>
            <person name="Lohr M."/>
            <person name="Robbens S."/>
            <person name="Werner G."/>
            <person name="Dubchak I."/>
            <person name="Pazour G.J."/>
            <person name="Ren Q."/>
            <person name="Paulsen I."/>
            <person name="Delwiche C."/>
            <person name="Schmutz J."/>
            <person name="Rokhsar D."/>
            <person name="Van de Peer Y."/>
            <person name="Moreau H."/>
            <person name="Grigoriev I.V."/>
        </authorList>
    </citation>
    <scope>NUCLEOTIDE SEQUENCE [LARGE SCALE GENOMIC DNA]</scope>
    <source>
        <strain evidence="2 3">CCE9901</strain>
    </source>
</reference>
<name>A4S9C9_OSTLU</name>
<dbReference type="OrthoDB" id="10340698at2759"/>
<feature type="domain" description="Nucleotide-diphospho-sugar transferase" evidence="1">
    <location>
        <begin position="74"/>
        <end position="281"/>
    </location>
</feature>
<dbReference type="KEGG" id="olu:OSTLU_28159"/>
<dbReference type="GeneID" id="5006083"/>
<keyword evidence="3" id="KW-1185">Reference proteome</keyword>
<evidence type="ECO:0000313" key="2">
    <source>
        <dbReference type="EMBL" id="ABP00337.1"/>
    </source>
</evidence>
<evidence type="ECO:0000313" key="3">
    <source>
        <dbReference type="Proteomes" id="UP000001568"/>
    </source>
</evidence>